<comment type="subcellular location">
    <subcellularLocation>
        <location evidence="1">Cell envelope</location>
    </subcellularLocation>
</comment>
<evidence type="ECO:0000313" key="6">
    <source>
        <dbReference type="Proteomes" id="UP001257909"/>
    </source>
</evidence>
<evidence type="ECO:0000256" key="3">
    <source>
        <dbReference type="ARBA" id="ARBA00022729"/>
    </source>
</evidence>
<evidence type="ECO:0000256" key="1">
    <source>
        <dbReference type="ARBA" id="ARBA00004196"/>
    </source>
</evidence>
<protein>
    <submittedName>
        <fullName evidence="5">Ribose transport system substrate-binding protein</fullName>
    </submittedName>
</protein>
<dbReference type="PANTHER" id="PTHR46847">
    <property type="entry name" value="D-ALLOSE-BINDING PERIPLASMIC PROTEIN-RELATED"/>
    <property type="match status" value="1"/>
</dbReference>
<dbReference type="SUPFAM" id="SSF53822">
    <property type="entry name" value="Periplasmic binding protein-like I"/>
    <property type="match status" value="1"/>
</dbReference>
<proteinExistence type="inferred from homology"/>
<keyword evidence="6" id="KW-1185">Reference proteome</keyword>
<organism evidence="5 6">
    <name type="scientific">Rheinheimera soli</name>
    <dbReference type="NCBI Taxonomy" id="443616"/>
    <lineage>
        <taxon>Bacteria</taxon>
        <taxon>Pseudomonadati</taxon>
        <taxon>Pseudomonadota</taxon>
        <taxon>Gammaproteobacteria</taxon>
        <taxon>Chromatiales</taxon>
        <taxon>Chromatiaceae</taxon>
        <taxon>Rheinheimera</taxon>
    </lineage>
</organism>
<comment type="similarity">
    <text evidence="2">Belongs to the bacterial solute-binding protein 2 family.</text>
</comment>
<evidence type="ECO:0000256" key="2">
    <source>
        <dbReference type="ARBA" id="ARBA00007639"/>
    </source>
</evidence>
<gene>
    <name evidence="5" type="ORF">J2W69_003519</name>
</gene>
<dbReference type="InterPro" id="IPR025997">
    <property type="entry name" value="SBP_2_dom"/>
</dbReference>
<evidence type="ECO:0000259" key="4">
    <source>
        <dbReference type="Pfam" id="PF13407"/>
    </source>
</evidence>
<evidence type="ECO:0000313" key="5">
    <source>
        <dbReference type="EMBL" id="MDR7122545.1"/>
    </source>
</evidence>
<accession>A0ABU1W429</accession>
<comment type="caution">
    <text evidence="5">The sequence shown here is derived from an EMBL/GenBank/DDBJ whole genome shotgun (WGS) entry which is preliminary data.</text>
</comment>
<feature type="domain" description="Periplasmic binding protein" evidence="4">
    <location>
        <begin position="59"/>
        <end position="307"/>
    </location>
</feature>
<dbReference type="CDD" id="cd06316">
    <property type="entry name" value="PBP1_ABC_sugar_binding-like"/>
    <property type="match status" value="1"/>
</dbReference>
<dbReference type="InterPro" id="IPR028082">
    <property type="entry name" value="Peripla_BP_I"/>
</dbReference>
<name>A0ABU1W429_9GAMM</name>
<sequence length="353" mass="38542">MRGFFTDMFTIKGLMVLSVVVSSYALQAVELKDSKMADSVLMSPEQQQQIRQMKLTAAMVWHGSSPWIQAVTAGANKEFADLGIKVLAVTDAQFDPARQVADLENVTVLKPDLILSLVVDPTSAKTSYSKVVQQGAKLVLLSNPIPGFVLHKDYVGIVTDDMLGMGKQAAVELSAHFNQPARIGMIFHDADYFITNTRDKAFRQQLAHYPQLQLAAEKGFVREQETSQVAAALILQHSDLDAIYVSWDAAAEGVIEALRLAGRKDIKVITHDLGVNNLLDMAMKGNMLATISDQPFVIGSTMARLAALSKLGQQAAPYTLVPFMTVTADNIAPAWQQSFRSDVPALLQQVLKP</sequence>
<reference evidence="5 6" key="1">
    <citation type="submission" date="2023-07" db="EMBL/GenBank/DDBJ databases">
        <title>Sorghum-associated microbial communities from plants grown in Nebraska, USA.</title>
        <authorList>
            <person name="Schachtman D."/>
        </authorList>
    </citation>
    <scope>NUCLEOTIDE SEQUENCE [LARGE SCALE GENOMIC DNA]</scope>
    <source>
        <strain evidence="5 6">4138</strain>
    </source>
</reference>
<keyword evidence="3" id="KW-0732">Signal</keyword>
<dbReference type="EMBL" id="JAVDWR010000017">
    <property type="protein sequence ID" value="MDR7122545.1"/>
    <property type="molecule type" value="Genomic_DNA"/>
</dbReference>
<dbReference type="RefSeq" id="WP_310280838.1">
    <property type="nucleotide sequence ID" value="NZ_JAVDWR010000017.1"/>
</dbReference>
<dbReference type="Proteomes" id="UP001257909">
    <property type="component" value="Unassembled WGS sequence"/>
</dbReference>
<dbReference type="Gene3D" id="3.40.50.2300">
    <property type="match status" value="2"/>
</dbReference>
<dbReference type="Pfam" id="PF13407">
    <property type="entry name" value="Peripla_BP_4"/>
    <property type="match status" value="1"/>
</dbReference>
<dbReference type="PANTHER" id="PTHR46847:SF1">
    <property type="entry name" value="D-ALLOSE-BINDING PERIPLASMIC PROTEIN-RELATED"/>
    <property type="match status" value="1"/>
</dbReference>